<accession>A0A4Q9HUN0</accession>
<sequence>MPGENLLSDFQQLLGPDALAWSKRLSVLEQMKIVGQWKGGDKDPGELVEANGGPTSDTGARGWGSAQ</sequence>
<feature type="region of interest" description="Disordered" evidence="1">
    <location>
        <begin position="38"/>
        <end position="67"/>
    </location>
</feature>
<evidence type="ECO:0000256" key="1">
    <source>
        <dbReference type="SAM" id="MobiDB-lite"/>
    </source>
</evidence>
<evidence type="ECO:0000313" key="3">
    <source>
        <dbReference type="Proteomes" id="UP000292452"/>
    </source>
</evidence>
<reference evidence="2 3" key="1">
    <citation type="submission" date="2019-02" db="EMBL/GenBank/DDBJ databases">
        <title>Draft Genome Sequence of Streptomyces sp. AM-2504, identified by 16S rRNA comparative analysis as a Streptomyces Kasugaensis strain.</title>
        <authorList>
            <person name="Napolioni V."/>
            <person name="Giuliodori A.M."/>
            <person name="Spurio R."/>
            <person name="Fabbretti A."/>
        </authorList>
    </citation>
    <scope>NUCLEOTIDE SEQUENCE [LARGE SCALE GENOMIC DNA]</scope>
    <source>
        <strain evidence="2 3">AM-2504</strain>
    </source>
</reference>
<comment type="caution">
    <text evidence="2">The sequence shown here is derived from an EMBL/GenBank/DDBJ whole genome shotgun (WGS) entry which is preliminary data.</text>
</comment>
<gene>
    <name evidence="2" type="ORF">EYS09_15355</name>
</gene>
<name>A0A4Q9HUN0_STRKA</name>
<dbReference type="EMBL" id="SIXH01000114">
    <property type="protein sequence ID" value="TBO58816.1"/>
    <property type="molecule type" value="Genomic_DNA"/>
</dbReference>
<dbReference type="AlphaFoldDB" id="A0A4Q9HUN0"/>
<dbReference type="RefSeq" id="WP_131123645.1">
    <property type="nucleotide sequence ID" value="NZ_SIXH01000114.1"/>
</dbReference>
<organism evidence="2 3">
    <name type="scientific">Streptomyces kasugaensis</name>
    <dbReference type="NCBI Taxonomy" id="1946"/>
    <lineage>
        <taxon>Bacteria</taxon>
        <taxon>Bacillati</taxon>
        <taxon>Actinomycetota</taxon>
        <taxon>Actinomycetes</taxon>
        <taxon>Kitasatosporales</taxon>
        <taxon>Streptomycetaceae</taxon>
        <taxon>Streptomyces</taxon>
    </lineage>
</organism>
<dbReference type="Proteomes" id="UP000292452">
    <property type="component" value="Unassembled WGS sequence"/>
</dbReference>
<evidence type="ECO:0000313" key="2">
    <source>
        <dbReference type="EMBL" id="TBO58816.1"/>
    </source>
</evidence>
<protein>
    <submittedName>
        <fullName evidence="2">Uncharacterized protein</fullName>
    </submittedName>
</protein>
<proteinExistence type="predicted"/>
<keyword evidence="3" id="KW-1185">Reference proteome</keyword>